<name>A0A9P7RM33_9AGAR</name>
<dbReference type="OrthoDB" id="414698at2759"/>
<protein>
    <submittedName>
        <fullName evidence="1">Uncharacterized protein</fullName>
    </submittedName>
</protein>
<dbReference type="Pfam" id="PF06041">
    <property type="entry name" value="DUF924"/>
    <property type="match status" value="1"/>
</dbReference>
<dbReference type="KEGG" id="more:E1B28_003570"/>
<dbReference type="EMBL" id="CM032191">
    <property type="protein sequence ID" value="KAG7086049.1"/>
    <property type="molecule type" value="Genomic_DNA"/>
</dbReference>
<dbReference type="InterPro" id="IPR011990">
    <property type="entry name" value="TPR-like_helical_dom_sf"/>
</dbReference>
<evidence type="ECO:0000313" key="2">
    <source>
        <dbReference type="Proteomes" id="UP001049176"/>
    </source>
</evidence>
<dbReference type="Gene3D" id="1.25.40.10">
    <property type="entry name" value="Tetratricopeptide repeat domain"/>
    <property type="match status" value="1"/>
</dbReference>
<keyword evidence="2" id="KW-1185">Reference proteome</keyword>
<sequence length="121" mass="14645">MIRKYWLYVPLIHSERLADHGFASGLIESIRKDYGKRDPWRDTKEEDYRDITLFSRIARGGPPLEGTTEELWFWMFRMFDAHKPILEKFRRYPYRNETLGRESTESEKEYLNVTEDFGMRG</sequence>
<reference evidence="1" key="1">
    <citation type="journal article" date="2021" name="Genome Biol. Evol.">
        <title>The assembled and annotated genome of the fairy-ring fungus Marasmius oreades.</title>
        <authorList>
            <person name="Hiltunen M."/>
            <person name="Ament-Velasquez S.L."/>
            <person name="Johannesson H."/>
        </authorList>
    </citation>
    <scope>NUCLEOTIDE SEQUENCE</scope>
    <source>
        <strain evidence="1">03SP1</strain>
    </source>
</reference>
<accession>A0A9P7RM33</accession>
<organism evidence="1 2">
    <name type="scientific">Marasmius oreades</name>
    <name type="common">fairy-ring Marasmius</name>
    <dbReference type="NCBI Taxonomy" id="181124"/>
    <lineage>
        <taxon>Eukaryota</taxon>
        <taxon>Fungi</taxon>
        <taxon>Dikarya</taxon>
        <taxon>Basidiomycota</taxon>
        <taxon>Agaricomycotina</taxon>
        <taxon>Agaricomycetes</taxon>
        <taxon>Agaricomycetidae</taxon>
        <taxon>Agaricales</taxon>
        <taxon>Marasmiineae</taxon>
        <taxon>Marasmiaceae</taxon>
        <taxon>Marasmius</taxon>
    </lineage>
</organism>
<dbReference type="InterPro" id="IPR010323">
    <property type="entry name" value="DUF924"/>
</dbReference>
<comment type="caution">
    <text evidence="1">The sequence shown here is derived from an EMBL/GenBank/DDBJ whole genome shotgun (WGS) entry which is preliminary data.</text>
</comment>
<gene>
    <name evidence="1" type="ORF">E1B28_003570</name>
</gene>
<dbReference type="Proteomes" id="UP001049176">
    <property type="component" value="Chromosome 11"/>
</dbReference>
<dbReference type="SUPFAM" id="SSF48452">
    <property type="entry name" value="TPR-like"/>
    <property type="match status" value="1"/>
</dbReference>
<evidence type="ECO:0000313" key="1">
    <source>
        <dbReference type="EMBL" id="KAG7086049.1"/>
    </source>
</evidence>
<proteinExistence type="predicted"/>
<dbReference type="AlphaFoldDB" id="A0A9P7RM33"/>
<dbReference type="GeneID" id="66072646"/>
<dbReference type="RefSeq" id="XP_043002520.1">
    <property type="nucleotide sequence ID" value="XM_043160563.1"/>
</dbReference>